<dbReference type="GO" id="GO:0005524">
    <property type="term" value="F:ATP binding"/>
    <property type="evidence" value="ECO:0007669"/>
    <property type="project" value="UniProtKB-KW"/>
</dbReference>
<keyword evidence="3 5" id="KW-0067">ATP-binding</keyword>
<dbReference type="PROSITE" id="PS00211">
    <property type="entry name" value="ABC_TRANSPORTER_1"/>
    <property type="match status" value="1"/>
</dbReference>
<sequence>MNDGTLSVRDCGFSYGKKEVFRGVTFSVEPGTLCGLFGPNGSGKSTLFKCCLNLLKPREGSIYTGGTDVSRLSAGELARRAAYVPQEHNPPFPFLVRDMVLMGRVAHSSGLFGVRPRDRNAAEEAMERLGIRELAEEPCTRLSGGQRQLVLIARAIAQDTPLVLLDEPTSSLDFRNQLLIWRILRDLAGSGKAVLACVHDPNHVVWFCDRAAVMHSRGLAAWGPPETVMVPELLRRLYGPGCAVGNMAGKPMVYPQ</sequence>
<evidence type="ECO:0000256" key="1">
    <source>
        <dbReference type="ARBA" id="ARBA00022448"/>
    </source>
</evidence>
<feature type="domain" description="ABC transporter" evidence="4">
    <location>
        <begin position="6"/>
        <end position="241"/>
    </location>
</feature>
<dbReference type="RefSeq" id="WP_215625066.1">
    <property type="nucleotide sequence ID" value="NZ_CP067089.2"/>
</dbReference>
<dbReference type="InterPro" id="IPR050153">
    <property type="entry name" value="Metal_Ion_Import_ABC"/>
</dbReference>
<dbReference type="InterPro" id="IPR027417">
    <property type="entry name" value="P-loop_NTPase"/>
</dbReference>
<evidence type="ECO:0000313" key="6">
    <source>
        <dbReference type="Proteomes" id="UP000595917"/>
    </source>
</evidence>
<organism evidence="5 6">
    <name type="scientific">Breznakiella homolactica</name>
    <dbReference type="NCBI Taxonomy" id="2798577"/>
    <lineage>
        <taxon>Bacteria</taxon>
        <taxon>Pseudomonadati</taxon>
        <taxon>Spirochaetota</taxon>
        <taxon>Spirochaetia</taxon>
        <taxon>Spirochaetales</taxon>
        <taxon>Breznakiellaceae</taxon>
        <taxon>Breznakiella</taxon>
    </lineage>
</organism>
<evidence type="ECO:0000256" key="2">
    <source>
        <dbReference type="ARBA" id="ARBA00022741"/>
    </source>
</evidence>
<protein>
    <submittedName>
        <fullName evidence="5">ABC transporter ATP-binding protein</fullName>
    </submittedName>
</protein>
<dbReference type="KEGG" id="bhc:JFL75_12490"/>
<dbReference type="GO" id="GO:0016887">
    <property type="term" value="F:ATP hydrolysis activity"/>
    <property type="evidence" value="ECO:0007669"/>
    <property type="project" value="InterPro"/>
</dbReference>
<dbReference type="Pfam" id="PF00005">
    <property type="entry name" value="ABC_tran"/>
    <property type="match status" value="1"/>
</dbReference>
<dbReference type="InterPro" id="IPR003593">
    <property type="entry name" value="AAA+_ATPase"/>
</dbReference>
<dbReference type="FunFam" id="3.40.50.300:FF:000134">
    <property type="entry name" value="Iron-enterobactin ABC transporter ATP-binding protein"/>
    <property type="match status" value="1"/>
</dbReference>
<keyword evidence="2" id="KW-0547">Nucleotide-binding</keyword>
<dbReference type="PANTHER" id="PTHR42734:SF19">
    <property type="entry name" value="IRON COMPOUNDS ABC TRANSPORTER, ATP-BINDING PROTEIN"/>
    <property type="match status" value="1"/>
</dbReference>
<evidence type="ECO:0000313" key="5">
    <source>
        <dbReference type="EMBL" id="QQO07760.1"/>
    </source>
</evidence>
<dbReference type="SMART" id="SM00382">
    <property type="entry name" value="AAA"/>
    <property type="match status" value="1"/>
</dbReference>
<keyword evidence="6" id="KW-1185">Reference proteome</keyword>
<reference evidence="5" key="1">
    <citation type="submission" date="2021-01" db="EMBL/GenBank/DDBJ databases">
        <title>Description of Breznakiella homolactica.</title>
        <authorList>
            <person name="Song Y."/>
            <person name="Brune A."/>
        </authorList>
    </citation>
    <scope>NUCLEOTIDE SEQUENCE</scope>
    <source>
        <strain evidence="5">RmG30</strain>
    </source>
</reference>
<dbReference type="InterPro" id="IPR003439">
    <property type="entry name" value="ABC_transporter-like_ATP-bd"/>
</dbReference>
<dbReference type="CDD" id="cd03214">
    <property type="entry name" value="ABC_Iron-Siderophores_B12_Hemin"/>
    <property type="match status" value="1"/>
</dbReference>
<dbReference type="Proteomes" id="UP000595917">
    <property type="component" value="Chromosome"/>
</dbReference>
<dbReference type="Gene3D" id="3.40.50.300">
    <property type="entry name" value="P-loop containing nucleotide triphosphate hydrolases"/>
    <property type="match status" value="1"/>
</dbReference>
<proteinExistence type="predicted"/>
<dbReference type="AlphaFoldDB" id="A0A7T8B9A7"/>
<dbReference type="SUPFAM" id="SSF52540">
    <property type="entry name" value="P-loop containing nucleoside triphosphate hydrolases"/>
    <property type="match status" value="1"/>
</dbReference>
<name>A0A7T8B9A7_9SPIR</name>
<keyword evidence="1" id="KW-0813">Transport</keyword>
<dbReference type="PANTHER" id="PTHR42734">
    <property type="entry name" value="METAL TRANSPORT SYSTEM ATP-BINDING PROTEIN TM_0124-RELATED"/>
    <property type="match status" value="1"/>
</dbReference>
<dbReference type="PROSITE" id="PS50893">
    <property type="entry name" value="ABC_TRANSPORTER_2"/>
    <property type="match status" value="1"/>
</dbReference>
<evidence type="ECO:0000256" key="3">
    <source>
        <dbReference type="ARBA" id="ARBA00022840"/>
    </source>
</evidence>
<evidence type="ECO:0000259" key="4">
    <source>
        <dbReference type="PROSITE" id="PS50893"/>
    </source>
</evidence>
<dbReference type="EMBL" id="CP067089">
    <property type="protein sequence ID" value="QQO07760.1"/>
    <property type="molecule type" value="Genomic_DNA"/>
</dbReference>
<dbReference type="InterPro" id="IPR017871">
    <property type="entry name" value="ABC_transporter-like_CS"/>
</dbReference>
<accession>A0A7T8B9A7</accession>
<gene>
    <name evidence="5" type="ORF">JFL75_12490</name>
</gene>